<dbReference type="EMBL" id="JARK01001536">
    <property type="protein sequence ID" value="EYB91943.1"/>
    <property type="molecule type" value="Genomic_DNA"/>
</dbReference>
<protein>
    <submittedName>
        <fullName evidence="1">Uncharacterized protein</fullName>
    </submittedName>
</protein>
<accession>A0A016SMK4</accession>
<evidence type="ECO:0000313" key="1">
    <source>
        <dbReference type="EMBL" id="EYB91943.1"/>
    </source>
</evidence>
<comment type="caution">
    <text evidence="1">The sequence shown here is derived from an EMBL/GenBank/DDBJ whole genome shotgun (WGS) entry which is preliminary data.</text>
</comment>
<keyword evidence="2" id="KW-1185">Reference proteome</keyword>
<reference evidence="2" key="1">
    <citation type="journal article" date="2015" name="Nat. Genet.">
        <title>The genome and transcriptome of the zoonotic hookworm Ancylostoma ceylanicum identify infection-specific gene families.</title>
        <authorList>
            <person name="Schwarz E.M."/>
            <person name="Hu Y."/>
            <person name="Antoshechkin I."/>
            <person name="Miller M.M."/>
            <person name="Sternberg P.W."/>
            <person name="Aroian R.V."/>
        </authorList>
    </citation>
    <scope>NUCLEOTIDE SEQUENCE</scope>
    <source>
        <strain evidence="2">HY135</strain>
    </source>
</reference>
<evidence type="ECO:0000313" key="2">
    <source>
        <dbReference type="Proteomes" id="UP000024635"/>
    </source>
</evidence>
<sequence length="101" mass="11391">MYDDGEREKDRNTKKGQLWKSALQQVHATNSKDKFSATPSLEIIMRSNSSHMNSVNQSWLVIIFNFCWNRALKGSPGSRICGRVLQSAAVIASHRSSRVKP</sequence>
<proteinExistence type="predicted"/>
<dbReference type="Proteomes" id="UP000024635">
    <property type="component" value="Unassembled WGS sequence"/>
</dbReference>
<organism evidence="1 2">
    <name type="scientific">Ancylostoma ceylanicum</name>
    <dbReference type="NCBI Taxonomy" id="53326"/>
    <lineage>
        <taxon>Eukaryota</taxon>
        <taxon>Metazoa</taxon>
        <taxon>Ecdysozoa</taxon>
        <taxon>Nematoda</taxon>
        <taxon>Chromadorea</taxon>
        <taxon>Rhabditida</taxon>
        <taxon>Rhabditina</taxon>
        <taxon>Rhabditomorpha</taxon>
        <taxon>Strongyloidea</taxon>
        <taxon>Ancylostomatidae</taxon>
        <taxon>Ancylostomatinae</taxon>
        <taxon>Ancylostoma</taxon>
    </lineage>
</organism>
<gene>
    <name evidence="1" type="primary">Acey_s0200.g1700</name>
    <name evidence="1" type="ORF">Y032_0200g1700</name>
</gene>
<dbReference type="AlphaFoldDB" id="A0A016SMK4"/>
<name>A0A016SMK4_9BILA</name>